<organism evidence="1 2">
    <name type="scientific">Romanomermis culicivorax</name>
    <name type="common">Nematode worm</name>
    <dbReference type="NCBI Taxonomy" id="13658"/>
    <lineage>
        <taxon>Eukaryota</taxon>
        <taxon>Metazoa</taxon>
        <taxon>Ecdysozoa</taxon>
        <taxon>Nematoda</taxon>
        <taxon>Enoplea</taxon>
        <taxon>Dorylaimia</taxon>
        <taxon>Mermithida</taxon>
        <taxon>Mermithoidea</taxon>
        <taxon>Mermithidae</taxon>
        <taxon>Romanomermis</taxon>
    </lineage>
</organism>
<evidence type="ECO:0000313" key="2">
    <source>
        <dbReference type="WBParaSite" id="nRc.2.0.1.t00772-RA"/>
    </source>
</evidence>
<dbReference type="Proteomes" id="UP000887565">
    <property type="component" value="Unplaced"/>
</dbReference>
<name>A0A915HFE3_ROMCU</name>
<evidence type="ECO:0000313" key="1">
    <source>
        <dbReference type="Proteomes" id="UP000887565"/>
    </source>
</evidence>
<reference evidence="2" key="1">
    <citation type="submission" date="2022-11" db="UniProtKB">
        <authorList>
            <consortium name="WormBaseParasite"/>
        </authorList>
    </citation>
    <scope>IDENTIFICATION</scope>
</reference>
<keyword evidence="1" id="KW-1185">Reference proteome</keyword>
<accession>A0A915HFE3</accession>
<proteinExistence type="predicted"/>
<protein>
    <submittedName>
        <fullName evidence="2">Uncharacterized protein</fullName>
    </submittedName>
</protein>
<sequence>YWVFSCHSGFGDSVVDFAATTAEICDAGQGKPVNDTENDWQPQRTTAPLARVIAQGPPPGIPMDSVLEVVGQMESMNLLELLRAINNAINVTEAWPFPTATVPRSPKIGVLREVHPCGGLVIDFPGEDPVLSDDDDVEE</sequence>
<dbReference type="WBParaSite" id="nRc.2.0.1.t00772-RA">
    <property type="protein sequence ID" value="nRc.2.0.1.t00772-RA"/>
    <property type="gene ID" value="nRc.2.0.1.g00772"/>
</dbReference>
<dbReference type="AlphaFoldDB" id="A0A915HFE3"/>